<dbReference type="Proteomes" id="UP001152797">
    <property type="component" value="Unassembled WGS sequence"/>
</dbReference>
<accession>A0A9P1FZ85</accession>
<evidence type="ECO:0000313" key="1">
    <source>
        <dbReference type="EMBL" id="CAI3991687.1"/>
    </source>
</evidence>
<dbReference type="OrthoDB" id="195446at2759"/>
<reference evidence="2 3" key="2">
    <citation type="submission" date="2024-05" db="EMBL/GenBank/DDBJ databases">
        <authorList>
            <person name="Chen Y."/>
            <person name="Shah S."/>
            <person name="Dougan E. K."/>
            <person name="Thang M."/>
            <person name="Chan C."/>
        </authorList>
    </citation>
    <scope>NUCLEOTIDE SEQUENCE [LARGE SCALE GENOMIC DNA]</scope>
</reference>
<proteinExistence type="predicted"/>
<protein>
    <submittedName>
        <fullName evidence="1">Uncharacterized protein</fullName>
    </submittedName>
</protein>
<comment type="caution">
    <text evidence="1">The sequence shown here is derived from an EMBL/GenBank/DDBJ whole genome shotgun (WGS) entry which is preliminary data.</text>
</comment>
<dbReference type="AlphaFoldDB" id="A0A9P1FZ85"/>
<name>A0A9P1FZ85_9DINO</name>
<dbReference type="EMBL" id="CAMXCT020001618">
    <property type="protein sequence ID" value="CAL1145062.1"/>
    <property type="molecule type" value="Genomic_DNA"/>
</dbReference>
<evidence type="ECO:0000313" key="3">
    <source>
        <dbReference type="Proteomes" id="UP001152797"/>
    </source>
</evidence>
<organism evidence="1">
    <name type="scientific">Cladocopium goreaui</name>
    <dbReference type="NCBI Taxonomy" id="2562237"/>
    <lineage>
        <taxon>Eukaryota</taxon>
        <taxon>Sar</taxon>
        <taxon>Alveolata</taxon>
        <taxon>Dinophyceae</taxon>
        <taxon>Suessiales</taxon>
        <taxon>Symbiodiniaceae</taxon>
        <taxon>Cladocopium</taxon>
    </lineage>
</organism>
<evidence type="ECO:0000313" key="2">
    <source>
        <dbReference type="EMBL" id="CAL4778999.1"/>
    </source>
</evidence>
<gene>
    <name evidence="1" type="ORF">C1SCF055_LOCUS18574</name>
</gene>
<dbReference type="EMBL" id="CAMXCT030001618">
    <property type="protein sequence ID" value="CAL4778999.1"/>
    <property type="molecule type" value="Genomic_DNA"/>
</dbReference>
<sequence>MLLDYMGSLLVNEPNHFPILTSRPGVLAMRENEFMATRGFVSVTLSRLSSEDALILSRRMMARLGDSDDVIGKVSNLLNNPAYHTLTGNPLCLGLLTNVLRKSDLDSAKNKILDKVEVYARAFKLMLHQSDAAKFASRDGKSDQAMVKHLENLKGSDARKYFQSVAWQGQSNRLRAMTMEMLQEVSGNEELFDSFSVLLKQGRIPVFQKIDASGAEQYQLAHLSFQEMLAAEFCSGVVYFAKNKNQVREYLNFMLSNSSKALERDRVADNWWLQVWLSVGKMLDSAEYNTWCSFLASDERTWLTPGKRCYFIVDDPIRRSGILGKLQRPKKDCDKEMIKQKAEGLVFFDVIYVDHQTQKAQLRPMVDSWSEKVVFKLDASLLGGWIPIGFLYTCPVPSASVNFELQAVNVLMNEAVKLSHDQFVMDLVTRGVHIGIMDKHFMTVANLSVQQEGFELASLLAERQVDLDAGSYTHPRLNLSSRYRYMNPKSPDVQRPTVSSVQLDRFKLRLGKAGVLRDALEGE</sequence>
<keyword evidence="3" id="KW-1185">Reference proteome</keyword>
<dbReference type="EMBL" id="CAMXCT010001618">
    <property type="protein sequence ID" value="CAI3991687.1"/>
    <property type="molecule type" value="Genomic_DNA"/>
</dbReference>
<reference evidence="1" key="1">
    <citation type="submission" date="2022-10" db="EMBL/GenBank/DDBJ databases">
        <authorList>
            <person name="Chen Y."/>
            <person name="Dougan E. K."/>
            <person name="Chan C."/>
            <person name="Rhodes N."/>
            <person name="Thang M."/>
        </authorList>
    </citation>
    <scope>NUCLEOTIDE SEQUENCE</scope>
</reference>